<evidence type="ECO:0000313" key="1">
    <source>
        <dbReference type="EMBL" id="KDN21660.1"/>
    </source>
</evidence>
<accession>A0A066U3L4</accession>
<dbReference type="RefSeq" id="WP_051735994.1">
    <property type="nucleotide sequence ID" value="NZ_JMQI01000027.1"/>
</dbReference>
<sequence length="89" mass="9362">MPGKPLVLVALPAAGCSGSHLGLIPETPFPYRVRPFTGPVSTELPAVTAGGTVTFTSEIPWPGAPAHRLRTLYYGPLSPVVQQPTGKER</sequence>
<dbReference type="Proteomes" id="UP000027345">
    <property type="component" value="Unassembled WGS sequence"/>
</dbReference>
<keyword evidence="2" id="KW-1185">Reference proteome</keyword>
<organism evidence="1 2">
    <name type="scientific">Amycolatopsis rifamycinica</name>
    <dbReference type="NCBI Taxonomy" id="287986"/>
    <lineage>
        <taxon>Bacteria</taxon>
        <taxon>Bacillati</taxon>
        <taxon>Actinomycetota</taxon>
        <taxon>Actinomycetes</taxon>
        <taxon>Pseudonocardiales</taxon>
        <taxon>Pseudonocardiaceae</taxon>
        <taxon>Amycolatopsis</taxon>
    </lineage>
</organism>
<protein>
    <submittedName>
        <fullName evidence="1">Uncharacterized protein</fullName>
    </submittedName>
</protein>
<proteinExistence type="predicted"/>
<dbReference type="EMBL" id="JMQI01000027">
    <property type="protein sequence ID" value="KDN21660.1"/>
    <property type="molecule type" value="Genomic_DNA"/>
</dbReference>
<dbReference type="STRING" id="287986.DV20_14385"/>
<comment type="caution">
    <text evidence="1">The sequence shown here is derived from an EMBL/GenBank/DDBJ whole genome shotgun (WGS) entry which is preliminary data.</text>
</comment>
<dbReference type="OrthoDB" id="4145782at2"/>
<dbReference type="AlphaFoldDB" id="A0A066U3L4"/>
<reference evidence="1 2" key="1">
    <citation type="submission" date="2014-05" db="EMBL/GenBank/DDBJ databases">
        <title>Draft genome sequence of Amycolatopsis rifamycinica DSM 46095.</title>
        <authorList>
            <person name="Lal R."/>
            <person name="Saxena A."/>
            <person name="Kumari R."/>
            <person name="Mukherjee U."/>
            <person name="Singh P."/>
            <person name="Sangwan N."/>
            <person name="Mahato N.K."/>
        </authorList>
    </citation>
    <scope>NUCLEOTIDE SEQUENCE [LARGE SCALE GENOMIC DNA]</scope>
    <source>
        <strain evidence="1 2">DSM 46095</strain>
    </source>
</reference>
<name>A0A066U3L4_9PSEU</name>
<evidence type="ECO:0000313" key="2">
    <source>
        <dbReference type="Proteomes" id="UP000027345"/>
    </source>
</evidence>
<gene>
    <name evidence="1" type="ORF">DV20_14385</name>
</gene>